<dbReference type="PANTHER" id="PTHR43791:SF39">
    <property type="entry name" value="TRANSPORTER LIZ1_SEO1, PUTATIVE (AFU_ORTHOLOGUE AFUA_3G00980)-RELATED"/>
    <property type="match status" value="1"/>
</dbReference>
<gene>
    <name evidence="9" type="ORF">EHS24_006543</name>
</gene>
<evidence type="ECO:0000256" key="1">
    <source>
        <dbReference type="ARBA" id="ARBA00004141"/>
    </source>
</evidence>
<keyword evidence="5 8" id="KW-0472">Membrane</keyword>
<evidence type="ECO:0000256" key="5">
    <source>
        <dbReference type="ARBA" id="ARBA00023136"/>
    </source>
</evidence>
<dbReference type="EMBL" id="RSCE01000003">
    <property type="protein sequence ID" value="RSH84972.1"/>
    <property type="molecule type" value="Genomic_DNA"/>
</dbReference>
<keyword evidence="2" id="KW-0813">Transport</keyword>
<reference evidence="9 10" key="1">
    <citation type="submission" date="2018-11" db="EMBL/GenBank/DDBJ databases">
        <title>Genome sequence of Apiotrichum porosum DSM 27194.</title>
        <authorList>
            <person name="Aliyu H."/>
            <person name="Gorte O."/>
            <person name="Ochsenreither K."/>
        </authorList>
    </citation>
    <scope>NUCLEOTIDE SEQUENCE [LARGE SCALE GENOMIC DNA]</scope>
    <source>
        <strain evidence="9 10">DSM 27194</strain>
    </source>
</reference>
<feature type="transmembrane region" description="Helical" evidence="8">
    <location>
        <begin position="226"/>
        <end position="246"/>
    </location>
</feature>
<organism evidence="9 10">
    <name type="scientific">Apiotrichum porosum</name>
    <dbReference type="NCBI Taxonomy" id="105984"/>
    <lineage>
        <taxon>Eukaryota</taxon>
        <taxon>Fungi</taxon>
        <taxon>Dikarya</taxon>
        <taxon>Basidiomycota</taxon>
        <taxon>Agaricomycotina</taxon>
        <taxon>Tremellomycetes</taxon>
        <taxon>Trichosporonales</taxon>
        <taxon>Trichosporonaceae</taxon>
        <taxon>Apiotrichum</taxon>
    </lineage>
</organism>
<evidence type="ECO:0000313" key="10">
    <source>
        <dbReference type="Proteomes" id="UP000279236"/>
    </source>
</evidence>
<feature type="transmembrane region" description="Helical" evidence="8">
    <location>
        <begin position="192"/>
        <end position="214"/>
    </location>
</feature>
<feature type="transmembrane region" description="Helical" evidence="8">
    <location>
        <begin position="156"/>
        <end position="180"/>
    </location>
</feature>
<dbReference type="GO" id="GO:0016020">
    <property type="term" value="C:membrane"/>
    <property type="evidence" value="ECO:0007669"/>
    <property type="project" value="UniProtKB-SubCell"/>
</dbReference>
<dbReference type="Proteomes" id="UP000279236">
    <property type="component" value="Unassembled WGS sequence"/>
</dbReference>
<keyword evidence="10" id="KW-1185">Reference proteome</keyword>
<feature type="transmembrane region" description="Helical" evidence="8">
    <location>
        <begin position="370"/>
        <end position="388"/>
    </location>
</feature>
<feature type="transmembrane region" description="Helical" evidence="8">
    <location>
        <begin position="431"/>
        <end position="450"/>
    </location>
</feature>
<feature type="compositionally biased region" description="Basic and acidic residues" evidence="7">
    <location>
        <begin position="1"/>
        <end position="11"/>
    </location>
</feature>
<dbReference type="AlphaFoldDB" id="A0A427Y1M9"/>
<feature type="transmembrane region" description="Helical" evidence="8">
    <location>
        <begin position="130"/>
        <end position="150"/>
    </location>
</feature>
<feature type="transmembrane region" description="Helical" evidence="8">
    <location>
        <begin position="331"/>
        <end position="358"/>
    </location>
</feature>
<dbReference type="SUPFAM" id="SSF103473">
    <property type="entry name" value="MFS general substrate transporter"/>
    <property type="match status" value="1"/>
</dbReference>
<evidence type="ECO:0000256" key="2">
    <source>
        <dbReference type="ARBA" id="ARBA00022448"/>
    </source>
</evidence>
<dbReference type="InterPro" id="IPR036259">
    <property type="entry name" value="MFS_trans_sf"/>
</dbReference>
<evidence type="ECO:0000256" key="7">
    <source>
        <dbReference type="SAM" id="MobiDB-lite"/>
    </source>
</evidence>
<evidence type="ECO:0000256" key="8">
    <source>
        <dbReference type="SAM" id="Phobius"/>
    </source>
</evidence>
<evidence type="ECO:0000256" key="3">
    <source>
        <dbReference type="ARBA" id="ARBA00022692"/>
    </source>
</evidence>
<feature type="region of interest" description="Disordered" evidence="7">
    <location>
        <begin position="1"/>
        <end position="32"/>
    </location>
</feature>
<comment type="caution">
    <text evidence="9">The sequence shown here is derived from an EMBL/GenBank/DDBJ whole genome shotgun (WGS) entry which is preliminary data.</text>
</comment>
<evidence type="ECO:0000313" key="9">
    <source>
        <dbReference type="EMBL" id="RSH84972.1"/>
    </source>
</evidence>
<dbReference type="Pfam" id="PF07690">
    <property type="entry name" value="MFS_1"/>
    <property type="match status" value="1"/>
</dbReference>
<dbReference type="OrthoDB" id="3639251at2759"/>
<dbReference type="Gene3D" id="1.20.1250.20">
    <property type="entry name" value="MFS general substrate transporter like domains"/>
    <property type="match status" value="2"/>
</dbReference>
<keyword evidence="4 8" id="KW-1133">Transmembrane helix</keyword>
<comment type="similarity">
    <text evidence="6">Belongs to the major facilitator superfamily. Allantoate permease family.</text>
</comment>
<feature type="transmembrane region" description="Helical" evidence="8">
    <location>
        <begin position="400"/>
        <end position="419"/>
    </location>
</feature>
<name>A0A427Y1M9_9TREE</name>
<proteinExistence type="inferred from homology"/>
<dbReference type="RefSeq" id="XP_028478420.1">
    <property type="nucleotide sequence ID" value="XM_028621968.1"/>
</dbReference>
<comment type="subcellular location">
    <subcellularLocation>
        <location evidence="1">Membrane</location>
        <topology evidence="1">Multi-pass membrane protein</topology>
    </subcellularLocation>
</comment>
<evidence type="ECO:0000256" key="4">
    <source>
        <dbReference type="ARBA" id="ARBA00022989"/>
    </source>
</evidence>
<dbReference type="PANTHER" id="PTHR43791">
    <property type="entry name" value="PERMEASE-RELATED"/>
    <property type="match status" value="1"/>
</dbReference>
<sequence>MSDSDVKEKAAPSEGSAPHLPVLASSDTSTTPSLEKRTWRSYIWSSWDLPKDEAWFLTKLDLTIISASALGVMIRYLDQVNITNAFNSGMKEDLKLYGNELNYANAFWSAAYVFGQVPSNLLLTRVNAPLYIAFLELGWTIATFATAGIHKTSHLYAVRFIVGLFEAGHFPAVMYVCSSYYRPHELARRNTLIQISTQIGPLFSGFLMAAVYAGLDGHSGLPGWRWLFIICGCISLPCAIWTAFAMPQLPARARPNWIFTQEEIDIARRRMPSETKVHTGLFKWRDIVRWHKTWHVWLFPLTFLCSAQLGQSGASMIFWVKSYNVTGQPKVFSVAAINIIPLGINIIGIVASLTASWISDNLRGARRWPLMVGAFMLGIIFPIALAATPVHPVHRGQRWALYYLTALIGCTAGIQWTYVNETSRDDPEKRAYVSAMMNAVAYVFTAWVPIFSFPTSKQPGGPFEFDTSLSTELARRTPAWNVPQFYYHPPDKEGFDELPPVPTANQLIDFFADVHFCSPRTPALNHARALNWGDIAEAWPEENVSEEVYIVHAVITAFTAHELQALAKLLENFKKFLLAMSTEEYCVWCLQALRGTTSA</sequence>
<protein>
    <recommendedName>
        <fullName evidence="11">Major facilitator superfamily (MFS) profile domain-containing protein</fullName>
    </recommendedName>
</protein>
<dbReference type="GeneID" id="39591086"/>
<dbReference type="FunFam" id="1.20.1250.20:FF:000065">
    <property type="entry name" value="Putative MFS pantothenate transporter"/>
    <property type="match status" value="1"/>
</dbReference>
<dbReference type="InterPro" id="IPR011701">
    <property type="entry name" value="MFS"/>
</dbReference>
<feature type="transmembrane region" description="Helical" evidence="8">
    <location>
        <begin position="294"/>
        <end position="319"/>
    </location>
</feature>
<accession>A0A427Y1M9</accession>
<keyword evidence="3 8" id="KW-0812">Transmembrane</keyword>
<dbReference type="GO" id="GO:0022857">
    <property type="term" value="F:transmembrane transporter activity"/>
    <property type="evidence" value="ECO:0007669"/>
    <property type="project" value="InterPro"/>
</dbReference>
<evidence type="ECO:0008006" key="11">
    <source>
        <dbReference type="Google" id="ProtNLM"/>
    </source>
</evidence>
<evidence type="ECO:0000256" key="6">
    <source>
        <dbReference type="ARBA" id="ARBA00037968"/>
    </source>
</evidence>